<evidence type="ECO:0008006" key="4">
    <source>
        <dbReference type="Google" id="ProtNLM"/>
    </source>
</evidence>
<reference evidence="2 3" key="1">
    <citation type="journal article" date="2017" name="BMC Genomics">
        <title>Genome sequencing of 39 Akkermansia muciniphila isolates reveals its population structure, genomic and functional diverisity, and global distribution in mammalian gut microbiotas.</title>
        <authorList>
            <person name="Guo X."/>
            <person name="Li S."/>
            <person name="Zhang J."/>
            <person name="Wu F."/>
            <person name="Li X."/>
            <person name="Wu D."/>
            <person name="Zhang M."/>
            <person name="Ou Z."/>
            <person name="Jie Z."/>
            <person name="Yan Q."/>
            <person name="Li P."/>
            <person name="Yi J."/>
            <person name="Peng Y."/>
        </authorList>
    </citation>
    <scope>NUCLEOTIDE SEQUENCE [LARGE SCALE GENOMIC DNA]</scope>
    <source>
        <strain evidence="2 3">GP43</strain>
    </source>
</reference>
<dbReference type="SUPFAM" id="SSF52266">
    <property type="entry name" value="SGNH hydrolase"/>
    <property type="match status" value="1"/>
</dbReference>
<dbReference type="InterPro" id="IPR036514">
    <property type="entry name" value="SGNH_hydro_sf"/>
</dbReference>
<evidence type="ECO:0000313" key="2">
    <source>
        <dbReference type="EMBL" id="PNC58044.1"/>
    </source>
</evidence>
<dbReference type="AlphaFoldDB" id="A0AAP8NNA7"/>
<dbReference type="EMBL" id="PJKN01000001">
    <property type="protein sequence ID" value="PNC58044.1"/>
    <property type="molecule type" value="Genomic_DNA"/>
</dbReference>
<sequence length="307" mass="33874">MMPPVKIFLLLIFSWAVFPRPLQAREEPPASPSWPCCVPARPGSRILFLGNSYTFFNRMPAMVKAMAGTKGLRPDVHMHAAPAASLQSHWNDRRARSNMEGTAWDFVILQDQSATPIRAPERTMEFGEKWCSLVRAAKGTPILMLTWGKRGASGTPAPQEQKALLETYLKLARREKAALAPVGIAWENCLKRHPGIQLYQPDGRHPTEEGSYLTACVIYFTLFGKSPLGLPGRLSLKGTRLSNLPADRARILQTVARDTCRQFFSATAGTRPATAGLQASALSPHSAKSTRKTGTGPLPWQRTYILL</sequence>
<name>A0AAP8NNA7_9BACT</name>
<evidence type="ECO:0000313" key="3">
    <source>
        <dbReference type="Proteomes" id="UP000235914"/>
    </source>
</evidence>
<proteinExistence type="predicted"/>
<feature type="region of interest" description="Disordered" evidence="1">
    <location>
        <begin position="275"/>
        <end position="296"/>
    </location>
</feature>
<evidence type="ECO:0000256" key="1">
    <source>
        <dbReference type="SAM" id="MobiDB-lite"/>
    </source>
</evidence>
<dbReference type="Gene3D" id="3.40.50.1110">
    <property type="entry name" value="SGNH hydrolase"/>
    <property type="match status" value="1"/>
</dbReference>
<organism evidence="2 3">
    <name type="scientific">Akkermansia muciniphila</name>
    <dbReference type="NCBI Taxonomy" id="239935"/>
    <lineage>
        <taxon>Bacteria</taxon>
        <taxon>Pseudomonadati</taxon>
        <taxon>Verrucomicrobiota</taxon>
        <taxon>Verrucomicrobiia</taxon>
        <taxon>Verrucomicrobiales</taxon>
        <taxon>Akkermansiaceae</taxon>
        <taxon>Akkermansia</taxon>
    </lineage>
</organism>
<dbReference type="Proteomes" id="UP000235914">
    <property type="component" value="Unassembled WGS sequence"/>
</dbReference>
<comment type="caution">
    <text evidence="2">The sequence shown here is derived from an EMBL/GenBank/DDBJ whole genome shotgun (WGS) entry which is preliminary data.</text>
</comment>
<protein>
    <recommendedName>
        <fullName evidence="4">SGNH/GDSL hydrolase family protein</fullName>
    </recommendedName>
</protein>
<dbReference type="RefSeq" id="WP_102735307.1">
    <property type="nucleotide sequence ID" value="NZ_JBQKMJ010000003.1"/>
</dbReference>
<gene>
    <name evidence="2" type="ORF">CXU09_03045</name>
</gene>
<accession>A0AAP8NNA7</accession>
<dbReference type="CDD" id="cd00229">
    <property type="entry name" value="SGNH_hydrolase"/>
    <property type="match status" value="1"/>
</dbReference>
<dbReference type="GO" id="GO:0016788">
    <property type="term" value="F:hydrolase activity, acting on ester bonds"/>
    <property type="evidence" value="ECO:0007669"/>
    <property type="project" value="UniProtKB-ARBA"/>
</dbReference>